<keyword evidence="1" id="KW-0418">Kinase</keyword>
<dbReference type="PANTHER" id="PTHR35526">
    <property type="entry name" value="ANTI-SIGMA-F FACTOR RSBW-RELATED"/>
    <property type="match status" value="1"/>
</dbReference>
<keyword evidence="3" id="KW-0067">ATP-binding</keyword>
<accession>A0AAU2V7H6</accession>
<evidence type="ECO:0000313" key="3">
    <source>
        <dbReference type="EMBL" id="WTW63397.1"/>
    </source>
</evidence>
<dbReference type="PANTHER" id="PTHR35526:SF3">
    <property type="entry name" value="ANTI-SIGMA-F FACTOR RSBW"/>
    <property type="match status" value="1"/>
</dbReference>
<dbReference type="Gene3D" id="3.30.565.10">
    <property type="entry name" value="Histidine kinase-like ATPase, C-terminal domain"/>
    <property type="match status" value="1"/>
</dbReference>
<dbReference type="GO" id="GO:0005524">
    <property type="term" value="F:ATP binding"/>
    <property type="evidence" value="ECO:0007669"/>
    <property type="project" value="UniProtKB-KW"/>
</dbReference>
<feature type="domain" description="Histidine kinase/HSP90-like ATPase" evidence="2">
    <location>
        <begin position="28"/>
        <end position="122"/>
    </location>
</feature>
<dbReference type="AlphaFoldDB" id="A0AAU2V7H6"/>
<proteinExistence type="predicted"/>
<dbReference type="SUPFAM" id="SSF55874">
    <property type="entry name" value="ATPase domain of HSP90 chaperone/DNA topoisomerase II/histidine kinase"/>
    <property type="match status" value="1"/>
</dbReference>
<reference evidence="3" key="1">
    <citation type="submission" date="2022-10" db="EMBL/GenBank/DDBJ databases">
        <title>The complete genomes of actinobacterial strains from the NBC collection.</title>
        <authorList>
            <person name="Joergensen T.S."/>
            <person name="Alvarez Arevalo M."/>
            <person name="Sterndorff E.B."/>
            <person name="Faurdal D."/>
            <person name="Vuksanovic O."/>
            <person name="Mourched A.-S."/>
            <person name="Charusanti P."/>
            <person name="Shaw S."/>
            <person name="Blin K."/>
            <person name="Weber T."/>
        </authorList>
    </citation>
    <scope>NUCLEOTIDE SEQUENCE</scope>
    <source>
        <strain evidence="3">NBC_00003</strain>
    </source>
</reference>
<keyword evidence="1" id="KW-0808">Transferase</keyword>
<protein>
    <submittedName>
        <fullName evidence="3">ATP-binding protein</fullName>
    </submittedName>
</protein>
<organism evidence="3">
    <name type="scientific">Streptomyces sp. NBC_00003</name>
    <dbReference type="NCBI Taxonomy" id="2903608"/>
    <lineage>
        <taxon>Bacteria</taxon>
        <taxon>Bacillati</taxon>
        <taxon>Actinomycetota</taxon>
        <taxon>Actinomycetes</taxon>
        <taxon>Kitasatosporales</taxon>
        <taxon>Streptomycetaceae</taxon>
        <taxon>Streptomyces</taxon>
    </lineage>
</organism>
<dbReference type="InterPro" id="IPR050267">
    <property type="entry name" value="Anti-sigma-factor_SerPK"/>
</dbReference>
<gene>
    <name evidence="3" type="ORF">OG549_23625</name>
</gene>
<dbReference type="GO" id="GO:0004674">
    <property type="term" value="F:protein serine/threonine kinase activity"/>
    <property type="evidence" value="ECO:0007669"/>
    <property type="project" value="UniProtKB-KW"/>
</dbReference>
<keyword evidence="3" id="KW-0547">Nucleotide-binding</keyword>
<evidence type="ECO:0000259" key="2">
    <source>
        <dbReference type="Pfam" id="PF13581"/>
    </source>
</evidence>
<dbReference type="InterPro" id="IPR003594">
    <property type="entry name" value="HATPase_dom"/>
</dbReference>
<sequence length="147" mass="16048">MTRELTQSPAPTRQFAVQLSSTGRGARIARILATERLRDWGIPPEDIPLVVGELAANAAQHGRVPGRDFRLSLTVRDGTLRIEVTDARADRVPDPQLGPVDAESGRGLLLVESLADRWGVDEKQPAPCKTVWAEITLPTASRLPRRG</sequence>
<keyword evidence="1" id="KW-0723">Serine/threonine-protein kinase</keyword>
<dbReference type="Pfam" id="PF13581">
    <property type="entry name" value="HATPase_c_2"/>
    <property type="match status" value="1"/>
</dbReference>
<dbReference type="CDD" id="cd16936">
    <property type="entry name" value="HATPase_RsbW-like"/>
    <property type="match status" value="1"/>
</dbReference>
<name>A0AAU2V7H6_9ACTN</name>
<dbReference type="InterPro" id="IPR036890">
    <property type="entry name" value="HATPase_C_sf"/>
</dbReference>
<evidence type="ECO:0000256" key="1">
    <source>
        <dbReference type="ARBA" id="ARBA00022527"/>
    </source>
</evidence>
<dbReference type="EMBL" id="CP108318">
    <property type="protein sequence ID" value="WTW63397.1"/>
    <property type="molecule type" value="Genomic_DNA"/>
</dbReference>